<proteinExistence type="predicted"/>
<reference evidence="2" key="1">
    <citation type="submission" date="2021-03" db="EMBL/GenBank/DDBJ databases">
        <title>Draft genome sequence of rust myrtle Austropuccinia psidii MF-1, a brazilian biotype.</title>
        <authorList>
            <person name="Quecine M.C."/>
            <person name="Pachon D.M.R."/>
            <person name="Bonatelli M.L."/>
            <person name="Correr F.H."/>
            <person name="Franceschini L.M."/>
            <person name="Leite T.F."/>
            <person name="Margarido G.R.A."/>
            <person name="Almeida C.A."/>
            <person name="Ferrarezi J.A."/>
            <person name="Labate C.A."/>
        </authorList>
    </citation>
    <scope>NUCLEOTIDE SEQUENCE</scope>
    <source>
        <strain evidence="2">MF-1</strain>
    </source>
</reference>
<feature type="compositionally biased region" description="Basic and acidic residues" evidence="1">
    <location>
        <begin position="90"/>
        <end position="100"/>
    </location>
</feature>
<gene>
    <name evidence="2" type="ORF">O181_021697</name>
</gene>
<name>A0A9Q3CG07_9BASI</name>
<organism evidence="2 3">
    <name type="scientific">Austropuccinia psidii MF-1</name>
    <dbReference type="NCBI Taxonomy" id="1389203"/>
    <lineage>
        <taxon>Eukaryota</taxon>
        <taxon>Fungi</taxon>
        <taxon>Dikarya</taxon>
        <taxon>Basidiomycota</taxon>
        <taxon>Pucciniomycotina</taxon>
        <taxon>Pucciniomycetes</taxon>
        <taxon>Pucciniales</taxon>
        <taxon>Sphaerophragmiaceae</taxon>
        <taxon>Austropuccinia</taxon>
    </lineage>
</organism>
<dbReference type="Proteomes" id="UP000765509">
    <property type="component" value="Unassembled WGS sequence"/>
</dbReference>
<keyword evidence="3" id="KW-1185">Reference proteome</keyword>
<feature type="region of interest" description="Disordered" evidence="1">
    <location>
        <begin position="90"/>
        <end position="121"/>
    </location>
</feature>
<feature type="compositionally biased region" description="Basic residues" evidence="1">
    <location>
        <begin position="106"/>
        <end position="121"/>
    </location>
</feature>
<protein>
    <submittedName>
        <fullName evidence="2">Uncharacterized protein</fullName>
    </submittedName>
</protein>
<comment type="caution">
    <text evidence="2">The sequence shown here is derived from an EMBL/GenBank/DDBJ whole genome shotgun (WGS) entry which is preliminary data.</text>
</comment>
<accession>A0A9Q3CG07</accession>
<sequence length="121" mass="13877">MHDSFEYAKERWDKSHNKCDFNVGDLVLLSTLSFDKIKGPNKLKASLGGPFMLRALHGPNAVQLKFTGELRKKHPAFPVSLIKTYSSSDKDLLPLRDKPPLEISSSRRRRRKENCKSPQRK</sequence>
<evidence type="ECO:0000313" key="3">
    <source>
        <dbReference type="Proteomes" id="UP000765509"/>
    </source>
</evidence>
<dbReference type="AlphaFoldDB" id="A0A9Q3CG07"/>
<evidence type="ECO:0000313" key="2">
    <source>
        <dbReference type="EMBL" id="MBW0481982.1"/>
    </source>
</evidence>
<dbReference type="EMBL" id="AVOT02006600">
    <property type="protein sequence ID" value="MBW0481982.1"/>
    <property type="molecule type" value="Genomic_DNA"/>
</dbReference>
<evidence type="ECO:0000256" key="1">
    <source>
        <dbReference type="SAM" id="MobiDB-lite"/>
    </source>
</evidence>